<sequence>MNVRAGIAAPGGVPGLLRAPFGDILGFFLGEPAAPAEYRFARPTAAGEFSGAFAWRSAFTRRRFAQVRGR</sequence>
<name>A0ABP9GHS5_9ACTN</name>
<organism evidence="1 2">
    <name type="scientific">Streptomonospora halophila</name>
    <dbReference type="NCBI Taxonomy" id="427369"/>
    <lineage>
        <taxon>Bacteria</taxon>
        <taxon>Bacillati</taxon>
        <taxon>Actinomycetota</taxon>
        <taxon>Actinomycetes</taxon>
        <taxon>Streptosporangiales</taxon>
        <taxon>Nocardiopsidaceae</taxon>
        <taxon>Streptomonospora</taxon>
    </lineage>
</organism>
<protein>
    <submittedName>
        <fullName evidence="1">Uncharacterized protein</fullName>
    </submittedName>
</protein>
<keyword evidence="2" id="KW-1185">Reference proteome</keyword>
<evidence type="ECO:0000313" key="2">
    <source>
        <dbReference type="Proteomes" id="UP001499993"/>
    </source>
</evidence>
<dbReference type="Proteomes" id="UP001499993">
    <property type="component" value="Unassembled WGS sequence"/>
</dbReference>
<dbReference type="EMBL" id="BAABIK010000014">
    <property type="protein sequence ID" value="GAA4943743.1"/>
    <property type="molecule type" value="Genomic_DNA"/>
</dbReference>
<evidence type="ECO:0000313" key="1">
    <source>
        <dbReference type="EMBL" id="GAA4943743.1"/>
    </source>
</evidence>
<comment type="caution">
    <text evidence="1">The sequence shown here is derived from an EMBL/GenBank/DDBJ whole genome shotgun (WGS) entry which is preliminary data.</text>
</comment>
<reference evidence="2" key="1">
    <citation type="journal article" date="2019" name="Int. J. Syst. Evol. Microbiol.">
        <title>The Global Catalogue of Microorganisms (GCM) 10K type strain sequencing project: providing services to taxonomists for standard genome sequencing and annotation.</title>
        <authorList>
            <consortium name="The Broad Institute Genomics Platform"/>
            <consortium name="The Broad Institute Genome Sequencing Center for Infectious Disease"/>
            <person name="Wu L."/>
            <person name="Ma J."/>
        </authorList>
    </citation>
    <scope>NUCLEOTIDE SEQUENCE [LARGE SCALE GENOMIC DNA]</scope>
    <source>
        <strain evidence="2">JCM 18123</strain>
    </source>
</reference>
<accession>A0ABP9GHS5</accession>
<gene>
    <name evidence="1" type="ORF">GCM10023224_28210</name>
</gene>
<proteinExistence type="predicted"/>